<evidence type="ECO:0000313" key="7">
    <source>
        <dbReference type="EMBL" id="CRZ09682.1"/>
    </source>
</evidence>
<dbReference type="EMBL" id="HACM01009240">
    <property type="protein sequence ID" value="CRZ09682.1"/>
    <property type="molecule type" value="Transcribed_RNA"/>
</dbReference>
<feature type="transmembrane region" description="Helical" evidence="6">
    <location>
        <begin position="70"/>
        <end position="93"/>
    </location>
</feature>
<keyword evidence="5 6" id="KW-0472">Membrane</keyword>
<comment type="similarity">
    <text evidence="2">Belongs to the TMEM151 family.</text>
</comment>
<evidence type="ECO:0000256" key="1">
    <source>
        <dbReference type="ARBA" id="ARBA00004141"/>
    </source>
</evidence>
<protein>
    <submittedName>
        <fullName evidence="7">Uncharacterized protein</fullName>
    </submittedName>
</protein>
<proteinExistence type="inferred from homology"/>
<dbReference type="Pfam" id="PF14857">
    <property type="entry name" value="TMEM151"/>
    <property type="match status" value="1"/>
</dbReference>
<reference evidence="7" key="1">
    <citation type="submission" date="2015-04" db="EMBL/GenBank/DDBJ databases">
        <title>The genome sequence of the plant pathogenic Rhizarian Plasmodiophora brassicae reveals insights in its biotrophic life cycle and the origin of chitin synthesis.</title>
        <authorList>
            <person name="Schwelm A."/>
            <person name="Fogelqvist J."/>
            <person name="Knaust A."/>
            <person name="Julke S."/>
            <person name="Lilja T."/>
            <person name="Dhandapani V."/>
            <person name="Bonilla-Rosso G."/>
            <person name="Karlsson M."/>
            <person name="Shevchenko A."/>
            <person name="Choi S.R."/>
            <person name="Kim H.G."/>
            <person name="Park J.Y."/>
            <person name="Lim Y.P."/>
            <person name="Ludwig-Muller J."/>
            <person name="Dixelius C."/>
        </authorList>
    </citation>
    <scope>NUCLEOTIDE SEQUENCE</scope>
    <source>
        <tissue evidence="7">Potato root galls</tissue>
    </source>
</reference>
<feature type="transmembrane region" description="Helical" evidence="6">
    <location>
        <begin position="43"/>
        <end position="64"/>
    </location>
</feature>
<name>A0A0H5R7E9_9EUKA</name>
<evidence type="ECO:0000256" key="6">
    <source>
        <dbReference type="SAM" id="Phobius"/>
    </source>
</evidence>
<evidence type="ECO:0000256" key="5">
    <source>
        <dbReference type="ARBA" id="ARBA00023136"/>
    </source>
</evidence>
<organism evidence="7">
    <name type="scientific">Spongospora subterranea</name>
    <dbReference type="NCBI Taxonomy" id="70186"/>
    <lineage>
        <taxon>Eukaryota</taxon>
        <taxon>Sar</taxon>
        <taxon>Rhizaria</taxon>
        <taxon>Endomyxa</taxon>
        <taxon>Phytomyxea</taxon>
        <taxon>Plasmodiophorida</taxon>
        <taxon>Plasmodiophoridae</taxon>
        <taxon>Spongospora</taxon>
    </lineage>
</organism>
<sequence length="295" mass="34038">MDDALLDHSDIVVEAPDSPPPLYDAESERNAISDVIDPKSAHLFSLLLTVMVAFSVFSLITMYSPLTIGIAAAAYAIYLAEAVFVSSTFRALLTKPKSPRFVIDRIRAMKAASPILESVIQAYHYEDHDHEILHIDHHGHRHRHRETHHKRVNTHVAKEPFSYDYFSNDDDAESKLHSILPYNIVRLCVRDQIVLGDEYTRMAFNDHVLYVRMKYGLVDSHIDYSQKFYTPDFAPTMIMANDCSPPPWWMTSYIYIFLAILLLAWPYRMLFQSRCVSLTLNLKKSIFRNQPAIFK</sequence>
<dbReference type="GO" id="GO:0016020">
    <property type="term" value="C:membrane"/>
    <property type="evidence" value="ECO:0007669"/>
    <property type="project" value="UniProtKB-SubCell"/>
</dbReference>
<dbReference type="PANTHER" id="PTHR31893">
    <property type="entry name" value="TRANSMEMBRANE PROTEIN 151 HOMOLOG"/>
    <property type="match status" value="1"/>
</dbReference>
<evidence type="ECO:0000256" key="4">
    <source>
        <dbReference type="ARBA" id="ARBA00022989"/>
    </source>
</evidence>
<dbReference type="AlphaFoldDB" id="A0A0H5R7E9"/>
<dbReference type="InterPro" id="IPR026767">
    <property type="entry name" value="Tmem151"/>
</dbReference>
<evidence type="ECO:0000256" key="3">
    <source>
        <dbReference type="ARBA" id="ARBA00022692"/>
    </source>
</evidence>
<feature type="transmembrane region" description="Helical" evidence="6">
    <location>
        <begin position="247"/>
        <end position="267"/>
    </location>
</feature>
<evidence type="ECO:0000256" key="2">
    <source>
        <dbReference type="ARBA" id="ARBA00009583"/>
    </source>
</evidence>
<comment type="subcellular location">
    <subcellularLocation>
        <location evidence="1">Membrane</location>
        <topology evidence="1">Multi-pass membrane protein</topology>
    </subcellularLocation>
</comment>
<accession>A0A0H5R7E9</accession>
<dbReference type="PANTHER" id="PTHR31893:SF5">
    <property type="entry name" value="TRANSMEMBRANE PROTEIN 151 HOMOLOG"/>
    <property type="match status" value="1"/>
</dbReference>
<keyword evidence="3 6" id="KW-0812">Transmembrane</keyword>
<keyword evidence="4 6" id="KW-1133">Transmembrane helix</keyword>